<organism evidence="2 3">
    <name type="scientific">Entamoeba histolytica</name>
    <dbReference type="NCBI Taxonomy" id="5759"/>
    <lineage>
        <taxon>Eukaryota</taxon>
        <taxon>Amoebozoa</taxon>
        <taxon>Evosea</taxon>
        <taxon>Archamoebae</taxon>
        <taxon>Mastigamoebida</taxon>
        <taxon>Entamoebidae</taxon>
        <taxon>Entamoeba</taxon>
    </lineage>
</organism>
<sequence length="244" mass="28609">MNVNNSECINKYKTFAYNKKHVFISGSISTGKTMLCNLLFEYLDYYTPAAYIKEYIDYNTDGEFKLKLLHDGLISNFEFQNYILDCYETQLNSSIYEDADIVIWDRHPIESLEVFCATNNSISNEQRLKLRLRIEQLSRRYQIPQLTNKNVGVINVDTSRISTEVIEEALVNTFIHPLLLGLSNGSIYVFLFCSDTNTQFKRLTKRNRTPEIESYKSKEDLYILNNQYALFYTELVQQKLNQIN</sequence>
<dbReference type="InterPro" id="IPR050566">
    <property type="entry name" value="Deoxyribonucleoside_kinase"/>
</dbReference>
<proteinExistence type="predicted"/>
<accession>A0A5K1V300</accession>
<dbReference type="PANTHER" id="PTHR10513">
    <property type="entry name" value="DEOXYNUCLEOSIDE KINASE"/>
    <property type="match status" value="1"/>
</dbReference>
<gene>
    <name evidence="2" type="ORF">CL6EHI_072530</name>
</gene>
<dbReference type="PANTHER" id="PTHR10513:SF35">
    <property type="entry name" value="DEOXYADENOSINE KINASE"/>
    <property type="match status" value="1"/>
</dbReference>
<dbReference type="VEuPathDB" id="AmoebaDB:KM1_205420"/>
<name>A0A5K1V300_ENTHI</name>
<dbReference type="AlphaFoldDB" id="A0A5K1V300"/>
<dbReference type="VEuPathDB" id="AmoebaDB:EHI8A_246160"/>
<dbReference type="GO" id="GO:0019136">
    <property type="term" value="F:deoxynucleoside kinase activity"/>
    <property type="evidence" value="ECO:0007669"/>
    <property type="project" value="TreeGrafter"/>
</dbReference>
<dbReference type="EMBL" id="BDEQ01000001">
    <property type="protein sequence ID" value="GAT98701.1"/>
    <property type="molecule type" value="Genomic_DNA"/>
</dbReference>
<dbReference type="SUPFAM" id="SSF52540">
    <property type="entry name" value="P-loop containing nucleoside triphosphate hydrolases"/>
    <property type="match status" value="1"/>
</dbReference>
<dbReference type="Pfam" id="PF01712">
    <property type="entry name" value="dNK"/>
    <property type="match status" value="1"/>
</dbReference>
<dbReference type="InterPro" id="IPR027417">
    <property type="entry name" value="P-loop_NTPase"/>
</dbReference>
<evidence type="ECO:0000313" key="2">
    <source>
        <dbReference type="EMBL" id="GAT98701.1"/>
    </source>
</evidence>
<evidence type="ECO:0000313" key="3">
    <source>
        <dbReference type="Proteomes" id="UP000078387"/>
    </source>
</evidence>
<reference evidence="2 3" key="1">
    <citation type="submission" date="2016-05" db="EMBL/GenBank/DDBJ databases">
        <title>First whole genome sequencing of Entamoeba histolytica HM1:IMSS-clone-6.</title>
        <authorList>
            <person name="Mukherjee Avik.K."/>
            <person name="Izumyama S."/>
            <person name="Nakada-Tsukui K."/>
            <person name="Nozaki T."/>
        </authorList>
    </citation>
    <scope>NUCLEOTIDE SEQUENCE [LARGE SCALE GENOMIC DNA]</scope>
    <source>
        <strain evidence="2 3">HM1:IMSS clone 6</strain>
    </source>
</reference>
<dbReference type="VEuPathDB" id="AmoebaDB:EHI_072530"/>
<comment type="caution">
    <text evidence="2">The sequence shown here is derived from an EMBL/GenBank/DDBJ whole genome shotgun (WGS) entry which is preliminary data.</text>
</comment>
<dbReference type="Proteomes" id="UP000078387">
    <property type="component" value="Unassembled WGS sequence"/>
</dbReference>
<evidence type="ECO:0000259" key="1">
    <source>
        <dbReference type="Pfam" id="PF01712"/>
    </source>
</evidence>
<feature type="domain" description="Deoxynucleoside kinase" evidence="1">
    <location>
        <begin position="24"/>
        <end position="126"/>
    </location>
</feature>
<dbReference type="VEuPathDB" id="AmoebaDB:EHI7A_199360"/>
<protein>
    <recommendedName>
        <fullName evidence="1">Deoxynucleoside kinase domain-containing protein</fullName>
    </recommendedName>
</protein>
<dbReference type="InterPro" id="IPR031314">
    <property type="entry name" value="DNK_dom"/>
</dbReference>
<dbReference type="Gene3D" id="3.40.50.300">
    <property type="entry name" value="P-loop containing nucleotide triphosphate hydrolases"/>
    <property type="match status" value="1"/>
</dbReference>
<dbReference type="GO" id="GO:0005739">
    <property type="term" value="C:mitochondrion"/>
    <property type="evidence" value="ECO:0007669"/>
    <property type="project" value="TreeGrafter"/>
</dbReference>
<dbReference type="VEuPathDB" id="AmoebaDB:EHI5A_152440"/>